<reference evidence="2" key="1">
    <citation type="journal article" date="2022" name="Int. J. Syst. Evol. Microbiol.">
        <title>Pseudomonas aegrilactucae sp. nov. and Pseudomonas morbosilactucae sp. nov., pathogens causing bacterial rot of lettuce in Japan.</title>
        <authorList>
            <person name="Sawada H."/>
            <person name="Fujikawa T."/>
            <person name="Satou M."/>
        </authorList>
    </citation>
    <scope>NUCLEOTIDE SEQUENCE</scope>
    <source>
        <strain evidence="2">0166_1</strain>
    </source>
</reference>
<keyword evidence="1" id="KW-0732">Signal</keyword>
<dbReference type="EMBL" id="CP087164">
    <property type="protein sequence ID" value="UGS36704.1"/>
    <property type="molecule type" value="Genomic_DNA"/>
</dbReference>
<dbReference type="Proteomes" id="UP001162834">
    <property type="component" value="Chromosome"/>
</dbReference>
<dbReference type="RefSeq" id="WP_259310771.1">
    <property type="nucleotide sequence ID" value="NZ_CP087164.1"/>
</dbReference>
<keyword evidence="3" id="KW-1185">Reference proteome</keyword>
<evidence type="ECO:0000313" key="2">
    <source>
        <dbReference type="EMBL" id="UGS36704.1"/>
    </source>
</evidence>
<evidence type="ECO:0000313" key="3">
    <source>
        <dbReference type="Proteomes" id="UP001162834"/>
    </source>
</evidence>
<feature type="signal peptide" evidence="1">
    <location>
        <begin position="1"/>
        <end position="33"/>
    </location>
</feature>
<organism evidence="2 3">
    <name type="scientific">Capillimicrobium parvum</name>
    <dbReference type="NCBI Taxonomy" id="2884022"/>
    <lineage>
        <taxon>Bacteria</taxon>
        <taxon>Bacillati</taxon>
        <taxon>Actinomycetota</taxon>
        <taxon>Thermoleophilia</taxon>
        <taxon>Solirubrobacterales</taxon>
        <taxon>Capillimicrobiaceae</taxon>
        <taxon>Capillimicrobium</taxon>
    </lineage>
</organism>
<dbReference type="KEGG" id="sbae:DSM104329_03113"/>
<gene>
    <name evidence="2" type="ORF">DSM104329_03113</name>
</gene>
<proteinExistence type="predicted"/>
<evidence type="ECO:0000256" key="1">
    <source>
        <dbReference type="SAM" id="SignalP"/>
    </source>
</evidence>
<sequence>MSQHVLRLRPTVLAVTMLIAVAVALAAATGADAQSARTCRSADLRYPFMKGGPETFGVFRLKIAGGGCATAHRVAKGWMQRFEAGLRAGRVKLRRTVSGFAFRQLPPNAAQTYRLIGRRGPATIRFDYVVPNG</sequence>
<dbReference type="AlphaFoldDB" id="A0A9E7C1H8"/>
<feature type="chain" id="PRO_5039045665" evidence="1">
    <location>
        <begin position="34"/>
        <end position="133"/>
    </location>
</feature>
<protein>
    <submittedName>
        <fullName evidence="2">Uncharacterized protein</fullName>
    </submittedName>
</protein>
<name>A0A9E7C1H8_9ACTN</name>
<accession>A0A9E7C1H8</accession>